<evidence type="ECO:0000313" key="2">
    <source>
        <dbReference type="EMBL" id="SQA86974.1"/>
    </source>
</evidence>
<comment type="caution">
    <text evidence="2">The sequence shown here is derived from an EMBL/GenBank/DDBJ whole genome shotgun (WGS) entry which is preliminary data.</text>
</comment>
<gene>
    <name evidence="2" type="ORF">NCTC11212_00374</name>
    <name evidence="1" type="ORF">SAMN05421800_110131</name>
</gene>
<reference evidence="2 4" key="2">
    <citation type="submission" date="2018-06" db="EMBL/GenBank/DDBJ databases">
        <authorList>
            <consortium name="Pathogen Informatics"/>
            <person name="Doyle S."/>
        </authorList>
    </citation>
    <scope>NUCLEOTIDE SEQUENCE [LARGE SCALE GENOMIC DNA]</scope>
    <source>
        <strain evidence="2 4">NCTC11212</strain>
    </source>
</reference>
<dbReference type="Proteomes" id="UP000251937">
    <property type="component" value="Unassembled WGS sequence"/>
</dbReference>
<keyword evidence="3" id="KW-1185">Reference proteome</keyword>
<dbReference type="AlphaFoldDB" id="A0AAX2IGP8"/>
<sequence length="65" mass="7594">MYTRASPEYTGYFNNTSTINGNLQYQLSKRINLIASYLQDAKNFQRDTLFLAAPYRKFLQYGISI</sequence>
<evidence type="ECO:0000313" key="4">
    <source>
        <dbReference type="Proteomes" id="UP000251937"/>
    </source>
</evidence>
<name>A0AAX2IGP8_9FLAO</name>
<evidence type="ECO:0008006" key="5">
    <source>
        <dbReference type="Google" id="ProtNLM"/>
    </source>
</evidence>
<evidence type="ECO:0000313" key="1">
    <source>
        <dbReference type="EMBL" id="SKB84908.1"/>
    </source>
</evidence>
<protein>
    <recommendedName>
        <fullName evidence="5">TonB-dependent receptor</fullName>
    </recommendedName>
</protein>
<accession>A0AAX2IGP8</accession>
<organism evidence="2 4">
    <name type="scientific">Chryseobacterium balustinum</name>
    <dbReference type="NCBI Taxonomy" id="246"/>
    <lineage>
        <taxon>Bacteria</taxon>
        <taxon>Pseudomonadati</taxon>
        <taxon>Bacteroidota</taxon>
        <taxon>Flavobacteriia</taxon>
        <taxon>Flavobacteriales</taxon>
        <taxon>Weeksellaceae</taxon>
        <taxon>Chryseobacterium group</taxon>
        <taxon>Chryseobacterium</taxon>
    </lineage>
</organism>
<proteinExistence type="predicted"/>
<dbReference type="EMBL" id="FUZE01000010">
    <property type="protein sequence ID" value="SKB84908.1"/>
    <property type="molecule type" value="Genomic_DNA"/>
</dbReference>
<reference evidence="1 3" key="1">
    <citation type="submission" date="2017-02" db="EMBL/GenBank/DDBJ databases">
        <authorList>
            <person name="Varghese N."/>
            <person name="Submissions S."/>
        </authorList>
    </citation>
    <scope>NUCLEOTIDE SEQUENCE [LARGE SCALE GENOMIC DNA]</scope>
    <source>
        <strain evidence="1 3">DSM 16775</strain>
    </source>
</reference>
<dbReference type="Proteomes" id="UP000190669">
    <property type="component" value="Unassembled WGS sequence"/>
</dbReference>
<evidence type="ECO:0000313" key="3">
    <source>
        <dbReference type="Proteomes" id="UP000190669"/>
    </source>
</evidence>
<dbReference type="EMBL" id="UAVR01000002">
    <property type="protein sequence ID" value="SQA86974.1"/>
    <property type="molecule type" value="Genomic_DNA"/>
</dbReference>